<dbReference type="InterPro" id="IPR003959">
    <property type="entry name" value="ATPase_AAA_core"/>
</dbReference>
<dbReference type="GO" id="GO:0005524">
    <property type="term" value="F:ATP binding"/>
    <property type="evidence" value="ECO:0007669"/>
    <property type="project" value="UniProtKB-KW"/>
</dbReference>
<dbReference type="Gene3D" id="3.40.50.300">
    <property type="entry name" value="P-loop containing nucleotide triphosphate hydrolases"/>
    <property type="match status" value="2"/>
</dbReference>
<proteinExistence type="predicted"/>
<gene>
    <name evidence="5" type="ORF">NEDG_00897</name>
</gene>
<feature type="domain" description="AAA+ ATPase" evidence="4">
    <location>
        <begin position="202"/>
        <end position="327"/>
    </location>
</feature>
<evidence type="ECO:0000259" key="4">
    <source>
        <dbReference type="SMART" id="SM00382"/>
    </source>
</evidence>
<sequence length="736" mass="80759">MRRKYTAEQVPYELEKDRSRAYFTPATLRELHIKPGAYVRVTKDSAYTILRAVPKFDGDDLAVYLPNEEIAYLGIRPGASVDIAKDEMCYPEAAAVQIRFKNVKKTAEKLESIKLVLEDKKAIRNNDKILGGILTVKEVAGCAPGGETPLLSSAEPLYKISHATKITIKTETVIGRTAVGVEKEAETLISLITSAHAGTVETPRGVCLTGGVGMGKKTLCRSVLEMVGCDWIFVRVKDTIAQPLEDAYEYAKLNEPCTLWIERIDRLFAEDKSSHASVAQIEGMFEDIHANHRRIAVLATSKAYADLPEELRARDVLDQEVALTPPTLQQRMQQISSAITAYQAKCQCTCPTVEDQAAKRTAGFSRGELGIFLREWAACPRSVPTPTPTPDRPSLPQATNGLETELRDMVIGSGAGPENPALPLCSGECMTRLLRGIVRVVPSASNERPAEVPDIRFSDIFGQLDAKDRLTEALIWPVQHRKLFADLGLSPPKGTLLYGPPGCGKTLMAQALANESGAVFLSVRGPEIMGKYVGESEERLRRVFARARAQAPSIIFIDEIDSIAPHRESNGGQVDKRVVSTLLTEMDGVGKGADVFVLGATNKPWSIDSALMRPGRFDHHILIDLPEASFRKEIISTRLERVWRVLEEWSSPTTPEMKEKLLSGLVSETEGFTGAELIGLLSGISLEVVRLALAPTPAPTLSPSHLCTTILAFATKTKPRLTPEEIGQFRRFRDRG</sequence>
<dbReference type="SMART" id="SM00382">
    <property type="entry name" value="AAA"/>
    <property type="match status" value="2"/>
</dbReference>
<accession>A0A177ECT6</accession>
<dbReference type="GeneID" id="93647247"/>
<evidence type="ECO:0000256" key="3">
    <source>
        <dbReference type="ARBA" id="ARBA00022840"/>
    </source>
</evidence>
<dbReference type="RefSeq" id="XP_067544412.1">
    <property type="nucleotide sequence ID" value="XM_067688315.1"/>
</dbReference>
<dbReference type="STRING" id="1805483.A0A177ECT6"/>
<dbReference type="Gene3D" id="1.10.8.60">
    <property type="match status" value="1"/>
</dbReference>
<protein>
    <recommendedName>
        <fullName evidence="4">AAA+ ATPase domain-containing protein</fullName>
    </recommendedName>
</protein>
<name>A0A177ECT6_9MICR</name>
<dbReference type="PANTHER" id="PTHR23077">
    <property type="entry name" value="AAA-FAMILY ATPASE"/>
    <property type="match status" value="1"/>
</dbReference>
<organism evidence="5 6">
    <name type="scientific">Nematocida displodere</name>
    <dbReference type="NCBI Taxonomy" id="1805483"/>
    <lineage>
        <taxon>Eukaryota</taxon>
        <taxon>Fungi</taxon>
        <taxon>Fungi incertae sedis</taxon>
        <taxon>Microsporidia</taxon>
        <taxon>Nematocida</taxon>
    </lineage>
</organism>
<dbReference type="GO" id="GO:0005737">
    <property type="term" value="C:cytoplasm"/>
    <property type="evidence" value="ECO:0007669"/>
    <property type="project" value="TreeGrafter"/>
</dbReference>
<dbReference type="AlphaFoldDB" id="A0A177ECT6"/>
<dbReference type="PROSITE" id="PS00674">
    <property type="entry name" value="AAA"/>
    <property type="match status" value="1"/>
</dbReference>
<dbReference type="EMBL" id="LTDL01000040">
    <property type="protein sequence ID" value="OAG29764.1"/>
    <property type="molecule type" value="Genomic_DNA"/>
</dbReference>
<dbReference type="OrthoDB" id="2192881at2759"/>
<evidence type="ECO:0000256" key="2">
    <source>
        <dbReference type="ARBA" id="ARBA00022741"/>
    </source>
</evidence>
<keyword evidence="2" id="KW-0547">Nucleotide-binding</keyword>
<evidence type="ECO:0000313" key="6">
    <source>
        <dbReference type="Proteomes" id="UP000185944"/>
    </source>
</evidence>
<keyword evidence="1" id="KW-0677">Repeat</keyword>
<dbReference type="InterPro" id="IPR027417">
    <property type="entry name" value="P-loop_NTPase"/>
</dbReference>
<evidence type="ECO:0000256" key="1">
    <source>
        <dbReference type="ARBA" id="ARBA00022737"/>
    </source>
</evidence>
<comment type="caution">
    <text evidence="5">The sequence shown here is derived from an EMBL/GenBank/DDBJ whole genome shotgun (WGS) entry which is preliminary data.</text>
</comment>
<dbReference type="GO" id="GO:0016887">
    <property type="term" value="F:ATP hydrolysis activity"/>
    <property type="evidence" value="ECO:0007669"/>
    <property type="project" value="InterPro"/>
</dbReference>
<dbReference type="PANTHER" id="PTHR23077:SF27">
    <property type="entry name" value="ATPASE FAMILY GENE 2 PROTEIN HOMOLOG A"/>
    <property type="match status" value="1"/>
</dbReference>
<dbReference type="InterPro" id="IPR050168">
    <property type="entry name" value="AAA_ATPase_domain"/>
</dbReference>
<feature type="domain" description="AAA+ ATPase" evidence="4">
    <location>
        <begin position="491"/>
        <end position="627"/>
    </location>
</feature>
<reference evidence="5 6" key="1">
    <citation type="submission" date="2016-02" db="EMBL/GenBank/DDBJ databases">
        <title>Discovery of a natural microsporidian pathogen with a broad tissue tropism in Caenorhabditis elegans.</title>
        <authorList>
            <person name="Luallen R.J."/>
            <person name="Reinke A.W."/>
            <person name="Tong L."/>
            <person name="Botts M.R."/>
            <person name="Felix M.-A."/>
            <person name="Troemel E.R."/>
        </authorList>
    </citation>
    <scope>NUCLEOTIDE SEQUENCE [LARGE SCALE GENOMIC DNA]</scope>
    <source>
        <strain evidence="5 6">JUm2807</strain>
    </source>
</reference>
<keyword evidence="6" id="KW-1185">Reference proteome</keyword>
<dbReference type="FunFam" id="3.40.50.300:FF:000018">
    <property type="entry name" value="Cell division control 48"/>
    <property type="match status" value="1"/>
</dbReference>
<dbReference type="VEuPathDB" id="MicrosporidiaDB:NEDG_00897"/>
<keyword evidence="3" id="KW-0067">ATP-binding</keyword>
<dbReference type="Proteomes" id="UP000185944">
    <property type="component" value="Unassembled WGS sequence"/>
</dbReference>
<dbReference type="InterPro" id="IPR003593">
    <property type="entry name" value="AAA+_ATPase"/>
</dbReference>
<dbReference type="SUPFAM" id="SSF52540">
    <property type="entry name" value="P-loop containing nucleoside triphosphate hydrolases"/>
    <property type="match status" value="2"/>
</dbReference>
<dbReference type="InterPro" id="IPR003960">
    <property type="entry name" value="ATPase_AAA_CS"/>
</dbReference>
<evidence type="ECO:0000313" key="5">
    <source>
        <dbReference type="EMBL" id="OAG29764.1"/>
    </source>
</evidence>
<dbReference type="Pfam" id="PF00004">
    <property type="entry name" value="AAA"/>
    <property type="match status" value="2"/>
</dbReference>